<gene>
    <name evidence="1" type="ORF">IPOD504_LOCUS1575</name>
</gene>
<name>A0ABN8HP47_9NEOP</name>
<evidence type="ECO:0000313" key="1">
    <source>
        <dbReference type="EMBL" id="CAH2039246.1"/>
    </source>
</evidence>
<evidence type="ECO:0000313" key="2">
    <source>
        <dbReference type="Proteomes" id="UP000837857"/>
    </source>
</evidence>
<dbReference type="Proteomes" id="UP000837857">
    <property type="component" value="Chromosome 11"/>
</dbReference>
<organism evidence="1 2">
    <name type="scientific">Iphiclides podalirius</name>
    <name type="common">scarce swallowtail</name>
    <dbReference type="NCBI Taxonomy" id="110791"/>
    <lineage>
        <taxon>Eukaryota</taxon>
        <taxon>Metazoa</taxon>
        <taxon>Ecdysozoa</taxon>
        <taxon>Arthropoda</taxon>
        <taxon>Hexapoda</taxon>
        <taxon>Insecta</taxon>
        <taxon>Pterygota</taxon>
        <taxon>Neoptera</taxon>
        <taxon>Endopterygota</taxon>
        <taxon>Lepidoptera</taxon>
        <taxon>Glossata</taxon>
        <taxon>Ditrysia</taxon>
        <taxon>Papilionoidea</taxon>
        <taxon>Papilionidae</taxon>
        <taxon>Papilioninae</taxon>
        <taxon>Iphiclides</taxon>
    </lineage>
</organism>
<reference evidence="1" key="1">
    <citation type="submission" date="2022-03" db="EMBL/GenBank/DDBJ databases">
        <authorList>
            <person name="Martin H S."/>
        </authorList>
    </citation>
    <scope>NUCLEOTIDE SEQUENCE</scope>
</reference>
<feature type="non-terminal residue" evidence="1">
    <location>
        <position position="82"/>
    </location>
</feature>
<sequence length="82" mass="9104">MAIPGSVARELLIMVTLNSTGLSRPCIMRRNAKYNLKTYHGLLFSLGVRPKMIDEGPAPKTDDEGTITGRVLCRRHYGCRGK</sequence>
<keyword evidence="2" id="KW-1185">Reference proteome</keyword>
<dbReference type="EMBL" id="OW152823">
    <property type="protein sequence ID" value="CAH2039246.1"/>
    <property type="molecule type" value="Genomic_DNA"/>
</dbReference>
<protein>
    <submittedName>
        <fullName evidence="1">Uncharacterized protein</fullName>
    </submittedName>
</protein>
<proteinExistence type="predicted"/>
<accession>A0ABN8HP47</accession>